<dbReference type="PATRIC" id="fig|1231392.3.peg.2239"/>
<accession>K2I3P0</accession>
<comment type="catalytic activity">
    <reaction evidence="7">
        <text>a UDP-3-O-[(3R)-3-hydroxyacyl]-alpha-D-glucosamine + a (3R)-hydroxyacyl-[ACP] = a UDP-2-N,3-O-bis[(3R)-3-hydroxyacyl]-alpha-D-glucosamine + holo-[ACP] + H(+)</text>
        <dbReference type="Rhea" id="RHEA:53836"/>
        <dbReference type="Rhea" id="RHEA-COMP:9685"/>
        <dbReference type="Rhea" id="RHEA-COMP:9945"/>
        <dbReference type="ChEBI" id="CHEBI:15378"/>
        <dbReference type="ChEBI" id="CHEBI:64479"/>
        <dbReference type="ChEBI" id="CHEBI:78827"/>
        <dbReference type="ChEBI" id="CHEBI:137740"/>
        <dbReference type="ChEBI" id="CHEBI:137748"/>
        <dbReference type="EC" id="2.3.1.191"/>
    </reaction>
</comment>
<dbReference type="Pfam" id="PF25087">
    <property type="entry name" value="GMPPB_C"/>
    <property type="match status" value="1"/>
</dbReference>
<dbReference type="HAMAP" id="MF_00523">
    <property type="entry name" value="LpxD"/>
    <property type="match status" value="1"/>
</dbReference>
<keyword evidence="4 7" id="KW-0677">Repeat</keyword>
<dbReference type="Gene3D" id="2.160.10.10">
    <property type="entry name" value="Hexapeptide repeat proteins"/>
    <property type="match status" value="1"/>
</dbReference>
<dbReference type="eggNOG" id="COG1044">
    <property type="taxonomic scope" value="Bacteria"/>
</dbReference>
<feature type="domain" description="Mannose-1-phosphate guanyltransferase C-terminal" evidence="8">
    <location>
        <begin position="102"/>
        <end position="182"/>
    </location>
</feature>
<dbReference type="Pfam" id="PF00132">
    <property type="entry name" value="Hexapep"/>
    <property type="match status" value="1"/>
</dbReference>
<dbReference type="GO" id="GO:0103118">
    <property type="term" value="F:UDP-3-O-[(3R)-3-hydroxyacyl]-glucosamine N-acyltransferase activity"/>
    <property type="evidence" value="ECO:0007669"/>
    <property type="project" value="UniProtKB-EC"/>
</dbReference>
<evidence type="ECO:0000256" key="3">
    <source>
        <dbReference type="ARBA" id="ARBA00022679"/>
    </source>
</evidence>
<dbReference type="NCBIfam" id="TIGR01853">
    <property type="entry name" value="lipid_A_lpxD"/>
    <property type="match status" value="1"/>
</dbReference>
<keyword evidence="2 7" id="KW-0441">Lipid A biosynthesis</keyword>
<dbReference type="UniPathway" id="UPA00973"/>
<dbReference type="OrthoDB" id="9784739at2"/>
<feature type="active site" description="Proton acceptor" evidence="7">
    <location>
        <position position="259"/>
    </location>
</feature>
<dbReference type="RefSeq" id="WP_007427379.1">
    <property type="nucleotide sequence ID" value="NZ_AMGO01000052.1"/>
</dbReference>
<dbReference type="EC" id="2.3.1.191" evidence="7"/>
<dbReference type="GO" id="GO:0016410">
    <property type="term" value="F:N-acyltransferase activity"/>
    <property type="evidence" value="ECO:0007669"/>
    <property type="project" value="InterPro"/>
</dbReference>
<keyword evidence="3 7" id="KW-0808">Transferase</keyword>
<dbReference type="STRING" id="1231392.OCGS_2227"/>
<dbReference type="Gene3D" id="3.40.1390.10">
    <property type="entry name" value="MurE/MurF, N-terminal domain"/>
    <property type="match status" value="1"/>
</dbReference>
<dbReference type="SUPFAM" id="SSF51161">
    <property type="entry name" value="Trimeric LpxA-like enzymes"/>
    <property type="match status" value="1"/>
</dbReference>
<dbReference type="EMBL" id="AMGO01000052">
    <property type="protein sequence ID" value="EKE43495.1"/>
    <property type="molecule type" value="Genomic_DNA"/>
</dbReference>
<evidence type="ECO:0000313" key="9">
    <source>
        <dbReference type="EMBL" id="EKE43495.1"/>
    </source>
</evidence>
<reference evidence="9 10" key="1">
    <citation type="journal article" date="2012" name="J. Bacteriol.">
        <title>Draft Genome Sequence of Oceaniovalibus guishaninsula JLT2003T.</title>
        <authorList>
            <person name="Tang K."/>
            <person name="Liu K."/>
            <person name="Jiao N."/>
        </authorList>
    </citation>
    <scope>NUCLEOTIDE SEQUENCE [LARGE SCALE GENOMIC DNA]</scope>
    <source>
        <strain evidence="9 10">JLT2003</strain>
    </source>
</reference>
<dbReference type="PANTHER" id="PTHR43378:SF2">
    <property type="entry name" value="UDP-3-O-ACYLGLUCOSAMINE N-ACYLTRANSFERASE 1, MITOCHONDRIAL-RELATED"/>
    <property type="match status" value="1"/>
</dbReference>
<evidence type="ECO:0000256" key="2">
    <source>
        <dbReference type="ARBA" id="ARBA00022556"/>
    </source>
</evidence>
<dbReference type="GO" id="GO:0016020">
    <property type="term" value="C:membrane"/>
    <property type="evidence" value="ECO:0007669"/>
    <property type="project" value="GOC"/>
</dbReference>
<gene>
    <name evidence="7" type="primary">lpxD</name>
    <name evidence="9" type="ORF">OCGS_2227</name>
</gene>
<keyword evidence="1 7" id="KW-0444">Lipid biosynthesis</keyword>
<dbReference type="InterPro" id="IPR011004">
    <property type="entry name" value="Trimer_LpxA-like_sf"/>
</dbReference>
<dbReference type="Pfam" id="PF14602">
    <property type="entry name" value="Hexapep_2"/>
    <property type="match status" value="1"/>
</dbReference>
<evidence type="ECO:0000256" key="7">
    <source>
        <dbReference type="HAMAP-Rule" id="MF_00523"/>
    </source>
</evidence>
<name>K2I3P0_9RHOB</name>
<evidence type="ECO:0000259" key="8">
    <source>
        <dbReference type="Pfam" id="PF25087"/>
    </source>
</evidence>
<proteinExistence type="inferred from homology"/>
<sequence length="363" mass="37385">MKIRVSELAKALGARLEGDGTIVVSGATEPADAGPDDLALAMAPAYADGVPKGRARAAILWPGADWTALGLQAAIFVPRARLAMAQVTAMLDPGPHLPAGIHPTALVDSSARIGPGAAIGPYTCIGPNVRIGARCRIVAHVTIGADTVIGDDALMSAGTRIGDRVVIGDRFVAQPGAVVGADGLSFVTPEKSGVEEVRESLGARGEIRPQGWSRIHSLGTVIVGNDVELGANSCIDRGTIRATRVGDGCKIDNLVHIAHNVVMGRDCLLAALTGIAGSTVVGDRCVFGGASGIADNVQIGDDVIITGGTKVLSNVPAGRVMMGYPAVRMDQNVDMYKALRRLPRLLRDLGSRQKAVPNAGPND</sequence>
<protein>
    <recommendedName>
        <fullName evidence="7">UDP-3-O-acylglucosamine N-acyltransferase</fullName>
        <ecNumber evidence="7">2.3.1.191</ecNumber>
    </recommendedName>
</protein>
<dbReference type="NCBIfam" id="NF002060">
    <property type="entry name" value="PRK00892.1"/>
    <property type="match status" value="1"/>
</dbReference>
<comment type="function">
    <text evidence="7">Catalyzes the N-acylation of UDP-3-O-acylglucosamine using 3-hydroxyacyl-ACP as the acyl donor. Is involved in the biosynthesis of lipid A, a phosphorylated glycolipid that anchors the lipopolysaccharide to the outer membrane of the cell.</text>
</comment>
<dbReference type="AlphaFoldDB" id="K2I3P0"/>
<comment type="subunit">
    <text evidence="7">Homotrimer.</text>
</comment>
<dbReference type="InterPro" id="IPR001451">
    <property type="entry name" value="Hexapep"/>
</dbReference>
<dbReference type="GO" id="GO:0009245">
    <property type="term" value="P:lipid A biosynthetic process"/>
    <property type="evidence" value="ECO:0007669"/>
    <property type="project" value="UniProtKB-UniRule"/>
</dbReference>
<comment type="caution">
    <text evidence="9">The sequence shown here is derived from an EMBL/GenBank/DDBJ whole genome shotgun (WGS) entry which is preliminary data.</text>
</comment>
<keyword evidence="6 7" id="KW-0012">Acyltransferase</keyword>
<dbReference type="CDD" id="cd03352">
    <property type="entry name" value="LbH_LpxD"/>
    <property type="match status" value="1"/>
</dbReference>
<organism evidence="9 10">
    <name type="scientific">Oceaniovalibus guishaninsula JLT2003</name>
    <dbReference type="NCBI Taxonomy" id="1231392"/>
    <lineage>
        <taxon>Bacteria</taxon>
        <taxon>Pseudomonadati</taxon>
        <taxon>Pseudomonadota</taxon>
        <taxon>Alphaproteobacteria</taxon>
        <taxon>Rhodobacterales</taxon>
        <taxon>Roseobacteraceae</taxon>
        <taxon>Oceaniovalibus</taxon>
    </lineage>
</organism>
<evidence type="ECO:0000256" key="4">
    <source>
        <dbReference type="ARBA" id="ARBA00022737"/>
    </source>
</evidence>
<comment type="pathway">
    <text evidence="7">Bacterial outer membrane biogenesis; LPS lipid A biosynthesis.</text>
</comment>
<keyword evidence="5 7" id="KW-0443">Lipid metabolism</keyword>
<comment type="similarity">
    <text evidence="7">Belongs to the transferase hexapeptide repeat family. LpxD subfamily.</text>
</comment>
<dbReference type="Proteomes" id="UP000006765">
    <property type="component" value="Unassembled WGS sequence"/>
</dbReference>
<keyword evidence="10" id="KW-1185">Reference proteome</keyword>
<evidence type="ECO:0000256" key="1">
    <source>
        <dbReference type="ARBA" id="ARBA00022516"/>
    </source>
</evidence>
<evidence type="ECO:0000256" key="5">
    <source>
        <dbReference type="ARBA" id="ARBA00023098"/>
    </source>
</evidence>
<dbReference type="PANTHER" id="PTHR43378">
    <property type="entry name" value="UDP-3-O-ACYLGLUCOSAMINE N-ACYLTRANSFERASE"/>
    <property type="match status" value="1"/>
</dbReference>
<dbReference type="InterPro" id="IPR007691">
    <property type="entry name" value="LpxD"/>
</dbReference>
<evidence type="ECO:0000313" key="10">
    <source>
        <dbReference type="Proteomes" id="UP000006765"/>
    </source>
</evidence>
<dbReference type="InterPro" id="IPR056729">
    <property type="entry name" value="GMPPB_C"/>
</dbReference>
<evidence type="ECO:0000256" key="6">
    <source>
        <dbReference type="ARBA" id="ARBA00023315"/>
    </source>
</evidence>